<dbReference type="Proteomes" id="UP000323565">
    <property type="component" value="Chromosome"/>
</dbReference>
<evidence type="ECO:0000313" key="2">
    <source>
        <dbReference type="EMBL" id="QEH93679.1"/>
    </source>
</evidence>
<dbReference type="InterPro" id="IPR010093">
    <property type="entry name" value="SinI_DNA-bd"/>
</dbReference>
<accession>A0ABX5ZA57</accession>
<gene>
    <name evidence="2" type="ORF">FV141_09190</name>
</gene>
<dbReference type="NCBIfam" id="TIGR01764">
    <property type="entry name" value="excise"/>
    <property type="match status" value="1"/>
</dbReference>
<organism evidence="2 3">
    <name type="scientific">Dermacoccus abyssi</name>
    <dbReference type="NCBI Taxonomy" id="322596"/>
    <lineage>
        <taxon>Bacteria</taxon>
        <taxon>Bacillati</taxon>
        <taxon>Actinomycetota</taxon>
        <taxon>Actinomycetes</taxon>
        <taxon>Micrococcales</taxon>
        <taxon>Dermacoccaceae</taxon>
        <taxon>Dermacoccus</taxon>
    </lineage>
</organism>
<evidence type="ECO:0000313" key="3">
    <source>
        <dbReference type="Proteomes" id="UP000323565"/>
    </source>
</evidence>
<feature type="domain" description="Helix-turn-helix" evidence="1">
    <location>
        <begin position="8"/>
        <end position="54"/>
    </location>
</feature>
<dbReference type="EMBL" id="CP043031">
    <property type="protein sequence ID" value="QEH93679.1"/>
    <property type="molecule type" value="Genomic_DNA"/>
</dbReference>
<dbReference type="InterPro" id="IPR041657">
    <property type="entry name" value="HTH_17"/>
</dbReference>
<sequence length="70" mass="7936">MAQRFVQIADVAETLNVSARQVYGLVKSGELPAIKINNQWRVEADEVERYIERQYEATRNAVAAGQLEDL</sequence>
<protein>
    <submittedName>
        <fullName evidence="2">Helix-turn-helix domain-containing protein</fullName>
    </submittedName>
</protein>
<dbReference type="InterPro" id="IPR009061">
    <property type="entry name" value="DNA-bd_dom_put_sf"/>
</dbReference>
<name>A0ABX5ZA57_9MICO</name>
<dbReference type="Pfam" id="PF12728">
    <property type="entry name" value="HTH_17"/>
    <property type="match status" value="1"/>
</dbReference>
<reference evidence="2 3" key="1">
    <citation type="submission" date="2019-08" db="EMBL/GenBank/DDBJ databases">
        <title>Dermacoccus abyssi strain HZAU 226, whole genome Nanopore sequencing project.</title>
        <authorList>
            <person name="Guo A."/>
            <person name="Zhang X."/>
            <person name="Ruan Y."/>
            <person name="Liu W."/>
            <person name="Chen Q."/>
            <person name="Gu L."/>
        </authorList>
    </citation>
    <scope>NUCLEOTIDE SEQUENCE [LARGE SCALE GENOMIC DNA]</scope>
    <source>
        <strain evidence="2 3">HZAU 226</strain>
    </source>
</reference>
<proteinExistence type="predicted"/>
<evidence type="ECO:0000259" key="1">
    <source>
        <dbReference type="Pfam" id="PF12728"/>
    </source>
</evidence>
<keyword evidence="3" id="KW-1185">Reference proteome</keyword>
<dbReference type="SUPFAM" id="SSF46955">
    <property type="entry name" value="Putative DNA-binding domain"/>
    <property type="match status" value="1"/>
</dbReference>